<sequence>MLYGSIYGMVQTIRKKYTATTRHKSNFRSIEGRSASPSQADVYNRQNAYWYMGYYRRGFVQLIHQPNYAKISQLLGVDFYAARRVINSLE</sequence>
<dbReference type="EMBL" id="AP026867">
    <property type="protein sequence ID" value="BDS10536.1"/>
    <property type="molecule type" value="Genomic_DNA"/>
</dbReference>
<accession>A0A916DQ59</accession>
<evidence type="ECO:0000313" key="2">
    <source>
        <dbReference type="Proteomes" id="UP001060919"/>
    </source>
</evidence>
<dbReference type="KEGG" id="aup:AsAng_0012440"/>
<proteinExistence type="predicted"/>
<dbReference type="SUPFAM" id="SSF53955">
    <property type="entry name" value="Lysozyme-like"/>
    <property type="match status" value="1"/>
</dbReference>
<evidence type="ECO:0000313" key="1">
    <source>
        <dbReference type="EMBL" id="BDS10536.1"/>
    </source>
</evidence>
<name>A0A916DQ59_9BACT</name>
<protein>
    <submittedName>
        <fullName evidence="1">Uncharacterized protein</fullName>
    </submittedName>
</protein>
<reference evidence="1" key="1">
    <citation type="submission" date="2022-09" db="EMBL/GenBank/DDBJ databases">
        <title>Aureispira anguillicida sp. nov., isolated from Leptocephalus of Japanese eel Anguilla japonica.</title>
        <authorList>
            <person name="Yuasa K."/>
            <person name="Mekata T."/>
            <person name="Ikunari K."/>
        </authorList>
    </citation>
    <scope>NUCLEOTIDE SEQUENCE</scope>
    <source>
        <strain evidence="1">EL160426</strain>
    </source>
</reference>
<gene>
    <name evidence="1" type="ORF">AsAng_0012440</name>
</gene>
<dbReference type="Gene3D" id="3.30.20.10">
    <property type="entry name" value="Endochitinase, domain 2"/>
    <property type="match status" value="1"/>
</dbReference>
<dbReference type="Proteomes" id="UP001060919">
    <property type="component" value="Chromosome"/>
</dbReference>
<dbReference type="AlphaFoldDB" id="A0A916DQ59"/>
<keyword evidence="2" id="KW-1185">Reference proteome</keyword>
<dbReference type="InterPro" id="IPR023346">
    <property type="entry name" value="Lysozyme-like_dom_sf"/>
</dbReference>
<organism evidence="1 2">
    <name type="scientific">Aureispira anguillae</name>
    <dbReference type="NCBI Taxonomy" id="2864201"/>
    <lineage>
        <taxon>Bacteria</taxon>
        <taxon>Pseudomonadati</taxon>
        <taxon>Bacteroidota</taxon>
        <taxon>Saprospiria</taxon>
        <taxon>Saprospirales</taxon>
        <taxon>Saprospiraceae</taxon>
        <taxon>Aureispira</taxon>
    </lineage>
</organism>